<evidence type="ECO:0000313" key="4">
    <source>
        <dbReference type="Proteomes" id="UP000278807"/>
    </source>
</evidence>
<organism evidence="5">
    <name type="scientific">Rodentolepis nana</name>
    <name type="common">Dwarf tapeworm</name>
    <name type="synonym">Hymenolepis nana</name>
    <dbReference type="NCBI Taxonomy" id="102285"/>
    <lineage>
        <taxon>Eukaryota</taxon>
        <taxon>Metazoa</taxon>
        <taxon>Spiralia</taxon>
        <taxon>Lophotrochozoa</taxon>
        <taxon>Platyhelminthes</taxon>
        <taxon>Cestoda</taxon>
        <taxon>Eucestoda</taxon>
        <taxon>Cyclophyllidea</taxon>
        <taxon>Hymenolepididae</taxon>
        <taxon>Rodentolepis</taxon>
    </lineage>
</organism>
<evidence type="ECO:0000259" key="2">
    <source>
        <dbReference type="Pfam" id="PF04826"/>
    </source>
</evidence>
<name>A0A0R3TNJ0_RODNA</name>
<reference evidence="5" key="1">
    <citation type="submission" date="2017-02" db="UniProtKB">
        <authorList>
            <consortium name="WormBaseParasite"/>
        </authorList>
    </citation>
    <scope>IDENTIFICATION</scope>
</reference>
<keyword evidence="1" id="KW-0472">Membrane</keyword>
<reference evidence="3 4" key="2">
    <citation type="submission" date="2018-11" db="EMBL/GenBank/DDBJ databases">
        <authorList>
            <consortium name="Pathogen Informatics"/>
        </authorList>
    </citation>
    <scope>NUCLEOTIDE SEQUENCE [LARGE SCALE GENOMIC DNA]</scope>
</reference>
<evidence type="ECO:0000313" key="3">
    <source>
        <dbReference type="EMBL" id="VDO05176.1"/>
    </source>
</evidence>
<evidence type="ECO:0000313" key="5">
    <source>
        <dbReference type="WBParaSite" id="HNAJ_0000895801-mRNA-1"/>
    </source>
</evidence>
<sequence length="327" mass="37240">MGTFSRIAIGLIGIATTTFGAILIYRHYIDIQKLRNIKILRAKREVPSADSIPSNHVARSQKNDKLDSSISPEEIRHLVSLLPSANTTKFFKIMKTLIQLSNDNTNIPSFSSHDILDKLYSQLTLGGDGEFLRSVNVHVLNLFTNLVVDESIRDHLKVKIDQFFDAKMSALNMNEMVALFRLLGNFSMLNDSAKAVAEHFSEIFGFIAHESAPVRRQAWTILLNLSCEPDCVLIMLKSSVSNEVDEILRNPFWEKDEIILSKSLKFLCNIYRSLPLLDYGKFSRESLYTNLLKTKDNLKLQTELHLSQVSSTEEIYEDIQRLSEILE</sequence>
<dbReference type="Proteomes" id="UP000278807">
    <property type="component" value="Unassembled WGS sequence"/>
</dbReference>
<protein>
    <submittedName>
        <fullName evidence="5">Arm_2 domain-containing protein</fullName>
    </submittedName>
</protein>
<keyword evidence="1" id="KW-0812">Transmembrane</keyword>
<dbReference type="InterPro" id="IPR006911">
    <property type="entry name" value="ARM-rpt_dom"/>
</dbReference>
<dbReference type="WBParaSite" id="HNAJ_0000895801-mRNA-1">
    <property type="protein sequence ID" value="HNAJ_0000895801-mRNA-1"/>
    <property type="gene ID" value="HNAJ_0000895801"/>
</dbReference>
<accession>A0A0R3TNJ0</accession>
<gene>
    <name evidence="3" type="ORF">HNAJ_LOCUS8954</name>
</gene>
<keyword evidence="1" id="KW-1133">Transmembrane helix</keyword>
<dbReference type="AlphaFoldDB" id="A0A0R3TNJ0"/>
<evidence type="ECO:0000256" key="1">
    <source>
        <dbReference type="SAM" id="Phobius"/>
    </source>
</evidence>
<dbReference type="Pfam" id="PF04826">
    <property type="entry name" value="Arm_2"/>
    <property type="match status" value="1"/>
</dbReference>
<dbReference type="SUPFAM" id="SSF48371">
    <property type="entry name" value="ARM repeat"/>
    <property type="match status" value="1"/>
</dbReference>
<dbReference type="OrthoDB" id="6260699at2759"/>
<keyword evidence="4" id="KW-1185">Reference proteome</keyword>
<proteinExistence type="predicted"/>
<dbReference type="EMBL" id="UZAE01012447">
    <property type="protein sequence ID" value="VDO05176.1"/>
    <property type="molecule type" value="Genomic_DNA"/>
</dbReference>
<feature type="transmembrane region" description="Helical" evidence="1">
    <location>
        <begin position="6"/>
        <end position="25"/>
    </location>
</feature>
<dbReference type="InterPro" id="IPR016024">
    <property type="entry name" value="ARM-type_fold"/>
</dbReference>
<feature type="domain" description="Armadillo repeat-containing" evidence="2">
    <location>
        <begin position="134"/>
        <end position="271"/>
    </location>
</feature>